<dbReference type="SUPFAM" id="SSF52980">
    <property type="entry name" value="Restriction endonuclease-like"/>
    <property type="match status" value="1"/>
</dbReference>
<feature type="compositionally biased region" description="Basic and acidic residues" evidence="4">
    <location>
        <begin position="463"/>
        <end position="476"/>
    </location>
</feature>
<dbReference type="InterPro" id="IPR038726">
    <property type="entry name" value="PDDEXK_AddAB-type"/>
</dbReference>
<gene>
    <name evidence="6" type="ORF">GCM10025864_38870</name>
</gene>
<proteinExistence type="predicted"/>
<keyword evidence="2" id="KW-0547">Nucleotide-binding</keyword>
<dbReference type="Pfam" id="PF12705">
    <property type="entry name" value="PDDEXK_1"/>
    <property type="match status" value="1"/>
</dbReference>
<keyword evidence="2" id="KW-0378">Hydrolase</keyword>
<feature type="region of interest" description="Disordered" evidence="4">
    <location>
        <begin position="328"/>
        <end position="364"/>
    </location>
</feature>
<evidence type="ECO:0000313" key="6">
    <source>
        <dbReference type="EMBL" id="GMA26128.1"/>
    </source>
</evidence>
<evidence type="ECO:0000259" key="5">
    <source>
        <dbReference type="Pfam" id="PF12705"/>
    </source>
</evidence>
<feature type="region of interest" description="Disordered" evidence="4">
    <location>
        <begin position="507"/>
        <end position="575"/>
    </location>
</feature>
<feature type="region of interest" description="Disordered" evidence="4">
    <location>
        <begin position="1"/>
        <end position="26"/>
    </location>
</feature>
<comment type="caution">
    <text evidence="6">The sequence shown here is derived from an EMBL/GenBank/DDBJ whole genome shotgun (WGS) entry which is preliminary data.</text>
</comment>
<evidence type="ECO:0000256" key="3">
    <source>
        <dbReference type="ARBA" id="ARBA00023204"/>
    </source>
</evidence>
<dbReference type="Proteomes" id="UP001157091">
    <property type="component" value="Unassembled WGS sequence"/>
</dbReference>
<keyword evidence="1" id="KW-0227">DNA damage</keyword>
<evidence type="ECO:0000256" key="4">
    <source>
        <dbReference type="SAM" id="MobiDB-lite"/>
    </source>
</evidence>
<evidence type="ECO:0000313" key="7">
    <source>
        <dbReference type="Proteomes" id="UP001157091"/>
    </source>
</evidence>
<accession>A0ABQ6I5S1</accession>
<keyword evidence="2" id="KW-0347">Helicase</keyword>
<feature type="compositionally biased region" description="Basic and acidic residues" evidence="4">
    <location>
        <begin position="328"/>
        <end position="358"/>
    </location>
</feature>
<name>A0ABQ6I5S1_9MICO</name>
<protein>
    <recommendedName>
        <fullName evidence="5">PD-(D/E)XK endonuclease-like domain-containing protein</fullName>
    </recommendedName>
</protein>
<dbReference type="Gene3D" id="3.90.320.10">
    <property type="match status" value="1"/>
</dbReference>
<keyword evidence="3" id="KW-0234">DNA repair</keyword>
<reference evidence="7" key="1">
    <citation type="journal article" date="2019" name="Int. J. Syst. Evol. Microbiol.">
        <title>The Global Catalogue of Microorganisms (GCM) 10K type strain sequencing project: providing services to taxonomists for standard genome sequencing and annotation.</title>
        <authorList>
            <consortium name="The Broad Institute Genomics Platform"/>
            <consortium name="The Broad Institute Genome Sequencing Center for Infectious Disease"/>
            <person name="Wu L."/>
            <person name="Ma J."/>
        </authorList>
    </citation>
    <scope>NUCLEOTIDE SEQUENCE [LARGE SCALE GENOMIC DNA]</scope>
    <source>
        <strain evidence="7">NBRC 106348</strain>
    </source>
</reference>
<feature type="domain" description="PD-(D/E)XK endonuclease-like" evidence="5">
    <location>
        <begin position="27"/>
        <end position="271"/>
    </location>
</feature>
<dbReference type="InterPro" id="IPR011335">
    <property type="entry name" value="Restrct_endonuc-II-like"/>
</dbReference>
<evidence type="ECO:0000256" key="2">
    <source>
        <dbReference type="ARBA" id="ARBA00022806"/>
    </source>
</evidence>
<sequence>MAVTDETPTATGTPGAPDQDGVRVPGLSPSRANDFMQCPLLFRFRVVDRLPEPPSEAAARGTLVHAVLERLYDAPAGARTPERALSLLGPQWEALQEARPEYAGLVQDAAGLESWLGRAGELVGTYFRLEDPNRLEPRSRELTVRHQLDDGPQLRGIVDRLDVAPSGEVRVVDYKSGRSPRPGYGGSAEFQMRFYALVLWRSTGTVPRMLQLVYLGDGQVLRSAPTVAELEHTEQRVRAVWSGIESMARAGHFPPRRSALCGWCAHQASCPEFGGTPRRTRPRRRCGRSEWRPRWCDGPRSARCAVEQVEGLAGRDPREGVDVELLERRDAGEPRRRLDGDHDLHADGARAGRERGRDAGAGVLDGDARGRVDAELLGGPQVGLGVGLAVRDLVAAHDDLERAGRRRLDDRLGEHAIRHGDERARDPGLAQGREELAGAGLPRDGVVQVLDQAPDEPFDDLLGGERHPVRGDHPGRLEQGPADEGEAVLVGPRQAVLGDELGLRGHPVGLGVDEGPVEVPEHRGGRRGGGSGGRWGLFAHRTIVGGRLGPVPARRSQGAERDAAAGPRAPRRLER</sequence>
<dbReference type="EMBL" id="BSUK01000001">
    <property type="protein sequence ID" value="GMA26128.1"/>
    <property type="molecule type" value="Genomic_DNA"/>
</dbReference>
<feature type="region of interest" description="Disordered" evidence="4">
    <location>
        <begin position="456"/>
        <end position="482"/>
    </location>
</feature>
<keyword evidence="7" id="KW-1185">Reference proteome</keyword>
<keyword evidence="2" id="KW-0067">ATP-binding</keyword>
<feature type="compositionally biased region" description="Low complexity" evidence="4">
    <location>
        <begin position="7"/>
        <end position="17"/>
    </location>
</feature>
<organism evidence="6 7">
    <name type="scientific">Luteimicrobium album</name>
    <dbReference type="NCBI Taxonomy" id="1054550"/>
    <lineage>
        <taxon>Bacteria</taxon>
        <taxon>Bacillati</taxon>
        <taxon>Actinomycetota</taxon>
        <taxon>Actinomycetes</taxon>
        <taxon>Micrococcales</taxon>
        <taxon>Luteimicrobium</taxon>
    </lineage>
</organism>
<evidence type="ECO:0000256" key="1">
    <source>
        <dbReference type="ARBA" id="ARBA00022763"/>
    </source>
</evidence>
<dbReference type="InterPro" id="IPR011604">
    <property type="entry name" value="PDDEXK-like_dom_sf"/>
</dbReference>